<dbReference type="Pfam" id="PF07685">
    <property type="entry name" value="GATase_3"/>
    <property type="match status" value="1"/>
</dbReference>
<evidence type="ECO:0000259" key="5">
    <source>
        <dbReference type="Pfam" id="PF01656"/>
    </source>
</evidence>
<gene>
    <name evidence="4" type="primary">cobQ</name>
    <name evidence="7" type="ORF">GCM10023350_31300</name>
</gene>
<comment type="pathway">
    <text evidence="1 4">Cofactor biosynthesis; adenosylcobalamin biosynthesis.</text>
</comment>
<feature type="domain" description="CobQ/CobB/MinD/ParA nucleotide binding" evidence="5">
    <location>
        <begin position="5"/>
        <end position="233"/>
    </location>
</feature>
<dbReference type="InterPro" id="IPR033949">
    <property type="entry name" value="CobQ_GATase1"/>
</dbReference>
<sequence>MSGLLVAGTTSDAGKSIVTSGLCRAFARRGVKVAPFKSQNMSNNSMVVDGSTGTGEIGRAQWVQALAAKVEPEVAMNPVLLKPGSDQRSHVVVLGKPAGEVSSRDFVDGRRHLAAAAYDAFDDLASRFEVVVAEGAGSPTEINLRASDYVNMGLAQHGNLATVLVGDIDRGGVFASLFGSVALLAPEDQRLVTGFVVNRFRGDESLLGPGLTELEQLTGRRVYGVLPFSSDVWLDSEDTLDVGDRRVTDGPAPLRVAVVRSPRISNFTDIDALGLEPGVDVVYASDGRSLADADLIVLPGSRATLADLEWLRSRGLDRAVLAHAAAGRPVLGICGGFQMLGRTVRDPHGVEGPVGASAEGLGLLDADTVFDAEKVLRLPHGSALGAQVGGYEIHHGRVTVGSGESFLGGARDGHVFGTMWHGCLEHDDFRHALLTEVARLTGHLWTPSGVSFAAARERRLDLLGDLVEHHLDVDTLLDLAVAGAPAGLSVLPPGDRR</sequence>
<dbReference type="CDD" id="cd05389">
    <property type="entry name" value="CobQ_N"/>
    <property type="match status" value="1"/>
</dbReference>
<evidence type="ECO:0000256" key="1">
    <source>
        <dbReference type="ARBA" id="ARBA00004953"/>
    </source>
</evidence>
<dbReference type="EMBL" id="BAABKN010000019">
    <property type="protein sequence ID" value="GAA4744363.1"/>
    <property type="molecule type" value="Genomic_DNA"/>
</dbReference>
<dbReference type="NCBIfam" id="NF001989">
    <property type="entry name" value="PRK00784.1"/>
    <property type="match status" value="1"/>
</dbReference>
<comment type="caution">
    <text evidence="7">The sequence shown here is derived from an EMBL/GenBank/DDBJ whole genome shotgun (WGS) entry which is preliminary data.</text>
</comment>
<dbReference type="InterPro" id="IPR011698">
    <property type="entry name" value="GATase_3"/>
</dbReference>
<dbReference type="Gene3D" id="3.40.50.300">
    <property type="entry name" value="P-loop containing nucleotide triphosphate hydrolases"/>
    <property type="match status" value="1"/>
</dbReference>
<keyword evidence="2 4" id="KW-0169">Cobalamin biosynthesis</keyword>
<feature type="active site" evidence="4">
    <location>
        <position position="421"/>
    </location>
</feature>
<evidence type="ECO:0000259" key="6">
    <source>
        <dbReference type="Pfam" id="PF07685"/>
    </source>
</evidence>
<comment type="function">
    <text evidence="4">Catalyzes amidations at positions B, D, E, and G on adenosylcobyrinic A,C-diamide. NH(2) groups are provided by glutamine, and one molecule of ATP is hydrogenolyzed for each amidation.</text>
</comment>
<dbReference type="PANTHER" id="PTHR21343:SF1">
    <property type="entry name" value="COBYRIC ACID SYNTHASE"/>
    <property type="match status" value="1"/>
</dbReference>
<keyword evidence="3 4" id="KW-0315">Glutamine amidotransferase</keyword>
<evidence type="ECO:0000313" key="8">
    <source>
        <dbReference type="Proteomes" id="UP001499882"/>
    </source>
</evidence>
<dbReference type="HAMAP" id="MF_00028">
    <property type="entry name" value="CobQ"/>
    <property type="match status" value="1"/>
</dbReference>
<dbReference type="CDD" id="cd01750">
    <property type="entry name" value="GATase1_CobQ"/>
    <property type="match status" value="1"/>
</dbReference>
<evidence type="ECO:0000256" key="2">
    <source>
        <dbReference type="ARBA" id="ARBA00022573"/>
    </source>
</evidence>
<dbReference type="InterPro" id="IPR027417">
    <property type="entry name" value="P-loop_NTPase"/>
</dbReference>
<evidence type="ECO:0000256" key="4">
    <source>
        <dbReference type="HAMAP-Rule" id="MF_00028"/>
    </source>
</evidence>
<evidence type="ECO:0000256" key="3">
    <source>
        <dbReference type="ARBA" id="ARBA00022962"/>
    </source>
</evidence>
<dbReference type="NCBIfam" id="TIGR00313">
    <property type="entry name" value="cobQ"/>
    <property type="match status" value="1"/>
</dbReference>
<evidence type="ECO:0000313" key="7">
    <source>
        <dbReference type="EMBL" id="GAA4744363.1"/>
    </source>
</evidence>
<accession>A0ABP8Z2T7</accession>
<dbReference type="InterPro" id="IPR002586">
    <property type="entry name" value="CobQ/CobB/MinD/ParA_Nub-bd_dom"/>
</dbReference>
<dbReference type="SUPFAM" id="SSF52317">
    <property type="entry name" value="Class I glutamine amidotransferase-like"/>
    <property type="match status" value="1"/>
</dbReference>
<protein>
    <recommendedName>
        <fullName evidence="4">Cobyric acid synthase</fullName>
    </recommendedName>
</protein>
<comment type="similarity">
    <text evidence="4">Belongs to the CobB/CobQ family. CobQ subfamily.</text>
</comment>
<feature type="domain" description="CobB/CobQ-like glutamine amidotransferase" evidence="6">
    <location>
        <begin position="255"/>
        <end position="428"/>
    </location>
</feature>
<keyword evidence="8" id="KW-1185">Reference proteome</keyword>
<dbReference type="PROSITE" id="PS51274">
    <property type="entry name" value="GATASE_COBBQ"/>
    <property type="match status" value="1"/>
</dbReference>
<dbReference type="InterPro" id="IPR047045">
    <property type="entry name" value="CobQ_N"/>
</dbReference>
<dbReference type="Pfam" id="PF01656">
    <property type="entry name" value="CbiA"/>
    <property type="match status" value="1"/>
</dbReference>
<dbReference type="InterPro" id="IPR029062">
    <property type="entry name" value="Class_I_gatase-like"/>
</dbReference>
<dbReference type="InterPro" id="IPR004459">
    <property type="entry name" value="CobQ_synth"/>
</dbReference>
<name>A0ABP8Z2T7_9ACTN</name>
<organism evidence="7 8">
    <name type="scientific">Nocardioides endophyticus</name>
    <dbReference type="NCBI Taxonomy" id="1353775"/>
    <lineage>
        <taxon>Bacteria</taxon>
        <taxon>Bacillati</taxon>
        <taxon>Actinomycetota</taxon>
        <taxon>Actinomycetes</taxon>
        <taxon>Propionibacteriales</taxon>
        <taxon>Nocardioidaceae</taxon>
        <taxon>Nocardioides</taxon>
    </lineage>
</organism>
<feature type="active site" description="Nucleophile" evidence="4">
    <location>
        <position position="334"/>
    </location>
</feature>
<dbReference type="RefSeq" id="WP_345527752.1">
    <property type="nucleotide sequence ID" value="NZ_BAABKN010000019.1"/>
</dbReference>
<dbReference type="Gene3D" id="3.40.50.880">
    <property type="match status" value="1"/>
</dbReference>
<dbReference type="Proteomes" id="UP001499882">
    <property type="component" value="Unassembled WGS sequence"/>
</dbReference>
<dbReference type="SUPFAM" id="SSF52540">
    <property type="entry name" value="P-loop containing nucleoside triphosphate hydrolases"/>
    <property type="match status" value="1"/>
</dbReference>
<dbReference type="PANTHER" id="PTHR21343">
    <property type="entry name" value="DETHIOBIOTIN SYNTHETASE"/>
    <property type="match status" value="1"/>
</dbReference>
<dbReference type="PROSITE" id="PS51273">
    <property type="entry name" value="GATASE_TYPE_1"/>
    <property type="match status" value="1"/>
</dbReference>
<proteinExistence type="inferred from homology"/>
<reference evidence="8" key="1">
    <citation type="journal article" date="2019" name="Int. J. Syst. Evol. Microbiol.">
        <title>The Global Catalogue of Microorganisms (GCM) 10K type strain sequencing project: providing services to taxonomists for standard genome sequencing and annotation.</title>
        <authorList>
            <consortium name="The Broad Institute Genomics Platform"/>
            <consortium name="The Broad Institute Genome Sequencing Center for Infectious Disease"/>
            <person name="Wu L."/>
            <person name="Ma J."/>
        </authorList>
    </citation>
    <scope>NUCLEOTIDE SEQUENCE [LARGE SCALE GENOMIC DNA]</scope>
    <source>
        <strain evidence="8">JCM 18532</strain>
    </source>
</reference>